<evidence type="ECO:0000256" key="1">
    <source>
        <dbReference type="PIRSR" id="PIRSR637460-1"/>
    </source>
</evidence>
<keyword evidence="2" id="KW-1015">Disulfide bond</keyword>
<evidence type="ECO:0000313" key="6">
    <source>
        <dbReference type="Proteomes" id="UP000037982"/>
    </source>
</evidence>
<sequence>MRVRRGASVLTGATLLASALTVATFPASAHAAPSAPAGTGSGKYVALGDSYAAGAGVPGQSAGLCLRSDHNYGHLVAAALAPSAYTDKTCAGAKVSALTTSQTDAGMVVNGPQLDAVTSDTSLITLTLGGNNLGTSDVGFVDVVVACSALSVTNPFGAPCRDFYGDTLSKRLDSATAQLTDGLRKLSAKAPKAKVVVVGYPSVLPEDPKTCFGKLPATSGDLRFLRSVMDELNEKVAKAAGAAGATYVDTVGPTRGHDSCSSNRWIEGILPTSPAAPLHPNATGERVMAEAVLRALGH</sequence>
<dbReference type="Gene3D" id="3.40.50.1110">
    <property type="entry name" value="SGNH hydrolase"/>
    <property type="match status" value="1"/>
</dbReference>
<evidence type="ECO:0000256" key="3">
    <source>
        <dbReference type="SAM" id="SignalP"/>
    </source>
</evidence>
<keyword evidence="5" id="KW-0378">Hydrolase</keyword>
<evidence type="ECO:0000256" key="2">
    <source>
        <dbReference type="PIRSR" id="PIRSR637460-2"/>
    </source>
</evidence>
<dbReference type="InterPro" id="IPR013830">
    <property type="entry name" value="SGNH_hydro"/>
</dbReference>
<dbReference type="AlphaFoldDB" id="A0A0N0GW82"/>
<feature type="chain" id="PRO_5005850003" evidence="3">
    <location>
        <begin position="32"/>
        <end position="298"/>
    </location>
</feature>
<evidence type="ECO:0000313" key="5">
    <source>
        <dbReference type="EMBL" id="KPC59941.1"/>
    </source>
</evidence>
<proteinExistence type="predicted"/>
<feature type="active site" description="Nucleophile" evidence="1">
    <location>
        <position position="50"/>
    </location>
</feature>
<comment type="caution">
    <text evidence="5">The sequence shown here is derived from an EMBL/GenBank/DDBJ whole genome shotgun (WGS) entry which is preliminary data.</text>
</comment>
<dbReference type="PANTHER" id="PTHR37981">
    <property type="entry name" value="LIPASE 2"/>
    <property type="match status" value="1"/>
</dbReference>
<dbReference type="CDD" id="cd01823">
    <property type="entry name" value="SEST_like"/>
    <property type="match status" value="1"/>
</dbReference>
<feature type="signal peptide" evidence="3">
    <location>
        <begin position="1"/>
        <end position="31"/>
    </location>
</feature>
<protein>
    <submittedName>
        <fullName evidence="5">Hydrolase</fullName>
    </submittedName>
</protein>
<reference evidence="6" key="1">
    <citation type="submission" date="2015-07" db="EMBL/GenBank/DDBJ databases">
        <authorList>
            <person name="Ju K.-S."/>
            <person name="Doroghazi J.R."/>
            <person name="Metcalf W.W."/>
        </authorList>
    </citation>
    <scope>NUCLEOTIDE SEQUENCE [LARGE SCALE GENOMIC DNA]</scope>
    <source>
        <strain evidence="6">NRRL ISP-5002</strain>
    </source>
</reference>
<dbReference type="Pfam" id="PF13472">
    <property type="entry name" value="Lipase_GDSL_2"/>
    <property type="match status" value="1"/>
</dbReference>
<dbReference type="InterPro" id="IPR036514">
    <property type="entry name" value="SGNH_hydro_sf"/>
</dbReference>
<dbReference type="InterPro" id="IPR037460">
    <property type="entry name" value="SEST-like"/>
</dbReference>
<evidence type="ECO:0000259" key="4">
    <source>
        <dbReference type="Pfam" id="PF13472"/>
    </source>
</evidence>
<gene>
    <name evidence="5" type="ORF">ADL29_32240</name>
</gene>
<organism evidence="5 6">
    <name type="scientific">Streptomyces chattanoogensis</name>
    <dbReference type="NCBI Taxonomy" id="66876"/>
    <lineage>
        <taxon>Bacteria</taxon>
        <taxon>Bacillati</taxon>
        <taxon>Actinomycetota</taxon>
        <taxon>Actinomycetes</taxon>
        <taxon>Kitasatosporales</taxon>
        <taxon>Streptomycetaceae</taxon>
        <taxon>Streptomyces</taxon>
    </lineage>
</organism>
<name>A0A0N0GW82_9ACTN</name>
<keyword evidence="3" id="KW-0732">Signal</keyword>
<feature type="disulfide bond" evidence="2">
    <location>
        <begin position="147"/>
        <end position="160"/>
    </location>
</feature>
<dbReference type="EMBL" id="LGKG01000170">
    <property type="protein sequence ID" value="KPC59941.1"/>
    <property type="molecule type" value="Genomic_DNA"/>
</dbReference>
<dbReference type="GO" id="GO:0004806">
    <property type="term" value="F:triacylglycerol lipase activity"/>
    <property type="evidence" value="ECO:0007669"/>
    <property type="project" value="TreeGrafter"/>
</dbReference>
<dbReference type="Proteomes" id="UP000037982">
    <property type="component" value="Unassembled WGS sequence"/>
</dbReference>
<dbReference type="GO" id="GO:0019433">
    <property type="term" value="P:triglyceride catabolic process"/>
    <property type="evidence" value="ECO:0007669"/>
    <property type="project" value="TreeGrafter"/>
</dbReference>
<dbReference type="PATRIC" id="fig|66876.3.peg.7105"/>
<dbReference type="SUPFAM" id="SSF52266">
    <property type="entry name" value="SGNH hydrolase"/>
    <property type="match status" value="1"/>
</dbReference>
<feature type="domain" description="SGNH hydrolase-type esterase" evidence="4">
    <location>
        <begin position="46"/>
        <end position="286"/>
    </location>
</feature>
<accession>A0A0N0GW82</accession>
<dbReference type="PANTHER" id="PTHR37981:SF1">
    <property type="entry name" value="SGNH HYDROLASE-TYPE ESTERASE DOMAIN-CONTAINING PROTEIN"/>
    <property type="match status" value="1"/>
</dbReference>
<feature type="disulfide bond" evidence="2">
    <location>
        <begin position="65"/>
        <end position="90"/>
    </location>
</feature>
<keyword evidence="6" id="KW-1185">Reference proteome</keyword>
<feature type="disulfide bond" evidence="2">
    <location>
        <begin position="211"/>
        <end position="260"/>
    </location>
</feature>
<feature type="active site" evidence="1">
    <location>
        <position position="279"/>
    </location>
</feature>